<comment type="caution">
    <text evidence="1">The sequence shown here is derived from an EMBL/GenBank/DDBJ whole genome shotgun (WGS) entry which is preliminary data.</text>
</comment>
<gene>
    <name evidence="1" type="ORF">GOP47_0003965</name>
</gene>
<proteinExistence type="predicted"/>
<sequence length="77" mass="8509">MSVVWGAAARGNMQHMMRAEVELLVKNADDAEETGRNVKRSTMMKSGNSSAGSLQVLITIERNFYGKKCQKGLPIYC</sequence>
<evidence type="ECO:0000313" key="1">
    <source>
        <dbReference type="EMBL" id="KAI5080782.1"/>
    </source>
</evidence>
<protein>
    <submittedName>
        <fullName evidence="1">Uncharacterized protein</fullName>
    </submittedName>
</protein>
<dbReference type="AlphaFoldDB" id="A0A9D4ZP29"/>
<keyword evidence="2" id="KW-1185">Reference proteome</keyword>
<evidence type="ECO:0000313" key="2">
    <source>
        <dbReference type="Proteomes" id="UP000886520"/>
    </source>
</evidence>
<name>A0A9D4ZP29_ADICA</name>
<reference evidence="1" key="1">
    <citation type="submission" date="2021-01" db="EMBL/GenBank/DDBJ databases">
        <title>Adiantum capillus-veneris genome.</title>
        <authorList>
            <person name="Fang Y."/>
            <person name="Liao Q."/>
        </authorList>
    </citation>
    <scope>NUCLEOTIDE SEQUENCE</scope>
    <source>
        <strain evidence="1">H3</strain>
        <tissue evidence="1">Leaf</tissue>
    </source>
</reference>
<accession>A0A9D4ZP29</accession>
<dbReference type="EMBL" id="JABFUD020000004">
    <property type="protein sequence ID" value="KAI5080782.1"/>
    <property type="molecule type" value="Genomic_DNA"/>
</dbReference>
<organism evidence="1 2">
    <name type="scientific">Adiantum capillus-veneris</name>
    <name type="common">Maidenhair fern</name>
    <dbReference type="NCBI Taxonomy" id="13818"/>
    <lineage>
        <taxon>Eukaryota</taxon>
        <taxon>Viridiplantae</taxon>
        <taxon>Streptophyta</taxon>
        <taxon>Embryophyta</taxon>
        <taxon>Tracheophyta</taxon>
        <taxon>Polypodiopsida</taxon>
        <taxon>Polypodiidae</taxon>
        <taxon>Polypodiales</taxon>
        <taxon>Pteridineae</taxon>
        <taxon>Pteridaceae</taxon>
        <taxon>Vittarioideae</taxon>
        <taxon>Adiantum</taxon>
    </lineage>
</organism>
<dbReference type="Proteomes" id="UP000886520">
    <property type="component" value="Chromosome 4"/>
</dbReference>